<accession>A0AAE7RYN1</accession>
<reference evidence="1 2" key="1">
    <citation type="submission" date="2021-04" db="EMBL/GenBank/DDBJ databases">
        <authorList>
            <person name="Shkoporov A.N."/>
            <person name="Stockdale S.R."/>
            <person name="Guerin E."/>
            <person name="Ross R.P."/>
            <person name="Hill C."/>
        </authorList>
    </citation>
    <scope>NUCLEOTIDE SEQUENCE [LARGE SCALE GENOMIC DNA]</scope>
    <source>
        <strain evidence="2">cr17_1</strain>
    </source>
</reference>
<protein>
    <submittedName>
        <fullName evidence="1">Uncharacterized protein</fullName>
    </submittedName>
</protein>
<evidence type="ECO:0000313" key="2">
    <source>
        <dbReference type="Proteomes" id="UP000827442"/>
    </source>
</evidence>
<keyword evidence="2" id="KW-1185">Reference proteome</keyword>
<name>A0AAE7RYN1_9CAUD</name>
<organism evidence="1 2">
    <name type="scientific">uncultured phage cr17_1</name>
    <dbReference type="NCBI Taxonomy" id="2986404"/>
    <lineage>
        <taxon>Viruses</taxon>
        <taxon>Duplodnaviria</taxon>
        <taxon>Heunggongvirae</taxon>
        <taxon>Uroviricota</taxon>
        <taxon>Caudoviricetes</taxon>
        <taxon>Crassvirales</taxon>
        <taxon>Intestiviridae</taxon>
        <taxon>Crudevirinae</taxon>
        <taxon>Endlipuvirus</taxon>
        <taxon>Endlipuvirus intestinihominis</taxon>
    </lineage>
</organism>
<dbReference type="EMBL" id="MZ130488">
    <property type="protein sequence ID" value="QWM90318.1"/>
    <property type="molecule type" value="Genomic_DNA"/>
</dbReference>
<dbReference type="GeneID" id="75691650"/>
<proteinExistence type="predicted"/>
<dbReference type="RefSeq" id="YP_010359890.1">
    <property type="nucleotide sequence ID" value="NC_062778.1"/>
</dbReference>
<dbReference type="Proteomes" id="UP000827442">
    <property type="component" value="Segment"/>
</dbReference>
<sequence>MLTNIYSYNIINPVVNKKRAWFDIKKGLIFMPTNINYRYFVECALNVDKLGRQYYILLSNHKFNENCRLCQVDGYGRVKIPVRGELKDYLNSNYNCNFNINMKLIDNYDIYDVYCISI</sequence>
<gene>
    <name evidence="1" type="primary">gp_25578</name>
</gene>
<evidence type="ECO:0000313" key="1">
    <source>
        <dbReference type="EMBL" id="QWM90318.1"/>
    </source>
</evidence>
<dbReference type="KEGG" id="vg:75691650"/>